<evidence type="ECO:0000256" key="1">
    <source>
        <dbReference type="SAM" id="MobiDB-lite"/>
    </source>
</evidence>
<dbReference type="EMBL" id="KZ857384">
    <property type="protein sequence ID" value="RDX54683.1"/>
    <property type="molecule type" value="Genomic_DNA"/>
</dbReference>
<name>A0A371DQ69_9APHY</name>
<evidence type="ECO:0000313" key="3">
    <source>
        <dbReference type="Proteomes" id="UP000256964"/>
    </source>
</evidence>
<proteinExistence type="predicted"/>
<dbReference type="AlphaFoldDB" id="A0A371DQ69"/>
<dbReference type="STRING" id="139420.A0A371DQ69"/>
<evidence type="ECO:0000313" key="2">
    <source>
        <dbReference type="EMBL" id="RDX54683.1"/>
    </source>
</evidence>
<dbReference type="Proteomes" id="UP000256964">
    <property type="component" value="Unassembled WGS sequence"/>
</dbReference>
<keyword evidence="3" id="KW-1185">Reference proteome</keyword>
<feature type="region of interest" description="Disordered" evidence="1">
    <location>
        <begin position="342"/>
        <end position="373"/>
    </location>
</feature>
<dbReference type="OrthoDB" id="2757362at2759"/>
<feature type="region of interest" description="Disordered" evidence="1">
    <location>
        <begin position="1"/>
        <end position="21"/>
    </location>
</feature>
<accession>A0A371DQ69</accession>
<reference evidence="2 3" key="1">
    <citation type="journal article" date="2018" name="Biotechnol. Biofuels">
        <title>Integrative visual omics of the white-rot fungus Polyporus brumalis exposes the biotechnological potential of its oxidative enzymes for delignifying raw plant biomass.</title>
        <authorList>
            <person name="Miyauchi S."/>
            <person name="Rancon A."/>
            <person name="Drula E."/>
            <person name="Hage H."/>
            <person name="Chaduli D."/>
            <person name="Favel A."/>
            <person name="Grisel S."/>
            <person name="Henrissat B."/>
            <person name="Herpoel-Gimbert I."/>
            <person name="Ruiz-Duenas F.J."/>
            <person name="Chevret D."/>
            <person name="Hainaut M."/>
            <person name="Lin J."/>
            <person name="Wang M."/>
            <person name="Pangilinan J."/>
            <person name="Lipzen A."/>
            <person name="Lesage-Meessen L."/>
            <person name="Navarro D."/>
            <person name="Riley R."/>
            <person name="Grigoriev I.V."/>
            <person name="Zhou S."/>
            <person name="Raouche S."/>
            <person name="Rosso M.N."/>
        </authorList>
    </citation>
    <scope>NUCLEOTIDE SEQUENCE [LARGE SCALE GENOMIC DNA]</scope>
    <source>
        <strain evidence="2 3">BRFM 1820</strain>
    </source>
</reference>
<protein>
    <submittedName>
        <fullName evidence="2">Uncharacterized protein</fullName>
    </submittedName>
</protein>
<feature type="region of interest" description="Disordered" evidence="1">
    <location>
        <begin position="233"/>
        <end position="329"/>
    </location>
</feature>
<gene>
    <name evidence="2" type="ORF">OH76DRAFT_1552683</name>
</gene>
<feature type="compositionally biased region" description="Acidic residues" evidence="1">
    <location>
        <begin position="344"/>
        <end position="355"/>
    </location>
</feature>
<feature type="compositionally biased region" description="Acidic residues" evidence="1">
    <location>
        <begin position="257"/>
        <end position="326"/>
    </location>
</feature>
<organism evidence="2 3">
    <name type="scientific">Lentinus brumalis</name>
    <dbReference type="NCBI Taxonomy" id="2498619"/>
    <lineage>
        <taxon>Eukaryota</taxon>
        <taxon>Fungi</taxon>
        <taxon>Dikarya</taxon>
        <taxon>Basidiomycota</taxon>
        <taxon>Agaricomycotina</taxon>
        <taxon>Agaricomycetes</taxon>
        <taxon>Polyporales</taxon>
        <taxon>Polyporaceae</taxon>
        <taxon>Lentinus</taxon>
    </lineage>
</organism>
<sequence length="800" mass="89000">MTTAHPTPGRVPPTIASTSSPPPAVMACFNKLSDDHLLQIFMEVRDTAIQEEDGVRKMGWLRLAEVCPRWAELMKTTPAMWSILHFFDGADSDVVATFLGRSGDLTGLEVCLDFGRSRSPPSWSGAILDPRNAQRLGSLTIRWHLIQKNKVYRLIEKLQAVTLTNLTLVEDDSGEDTVVRPPRTFAGQLMEEWSSATDAGTFVEELPTDETTDADELEDRDHKSQAVAEFILRAEGPSSSDWESGSEEQEAKYSAAWDEDDSSDGYDGSEENFGDEDSKEDAEEESCSEESDGSEEESDGPEEERDGFEEGSDGSAEDSEHEENEEILVSNVNHWRTWFQDRDTDTEEESDEINEENLLQSPHTSDGHEDEDGAGDRYIVEVMQHVQLKDDSDEADDLEHISYAELPLPYLPALVSLVISGLLFVAIHPANKPTLRSLAVLDTGKYGPPFVPGSGNDGVLNILKDCTNLEQLIFGDICWPDSTPGDRRVSLPHLQSLVCLDDQDVTRAFLPFLELQKPVFLHPEGLLHTMYRIGKTQSPGQEPPTVFKNALLALIASSPEPQRMIEAILSPKVLMFRADEGFFVSGSSQDVDDARNHWHISADASVDADTQQSLAMGRWTAFPAAIEEFSTRAIWRTDTVSDLEIHLAPCHEFDRLDGLKDAVDAFQCLRRFVIGGEFAVCRYLAHLRSTSTGWTGLEELCFCLLTPTERCFFELVGLLDVLGTSAALPERLVVRFSPLPPVALDPWEEALRADRCVDFCDLGFWYPTMKLEVSVIAHECSTCQRRLSDTVAPECIFLAP</sequence>